<sequence>MQLFSDSIANNEVDFGDNETTTTSTSTTTATAASFEDVDQEVDEIYNRLFGKSETNTNVSKISLKQEGGGESVSSSSKTETSKNFNLDKFFENLNNPKTTQQLFAGVDKKKQRVTKREKEEEYDDEDQEEEEVEQTKYYIPKGGNKSRDILGSDQRYSLKIYQQTLTKQIRATQDAIMSGTQSEQDTYHANFLIENIPDDYKDNDLEHLIIENINKPLKSLHFERVRDTASRSQHSAVFVAAEYYRDEEAARRLEKQQEKLLEKRLTANDQSVESNIDSIVAELSVAPTLDDGHGNIISYGAVPSKLSLKPIKKSNSPDTVYKRFDTFGFTIDGQRYKVIESNKLKSIKIFNIPRYMNQEDVYAILNDHFSNGIARNFTINLPKPRTNSHQPETDENNGKCVVTFASHMDAVNAYQQIPQLHFGDHQRAHCQWSRFIQGDNSPQSLLATKMSRSKNRLVAELSLMRKVLDLSSRVKEQEEESNSNNNNKN</sequence>
<evidence type="ECO:0000256" key="1">
    <source>
        <dbReference type="SAM" id="MobiDB-lite"/>
    </source>
</evidence>
<evidence type="ECO:0000313" key="2">
    <source>
        <dbReference type="EMBL" id="EGG18810.1"/>
    </source>
</evidence>
<protein>
    <submittedName>
        <fullName evidence="2">Uncharacterized protein</fullName>
    </submittedName>
</protein>
<dbReference type="GeneID" id="14870819"/>
<dbReference type="InterPro" id="IPR035979">
    <property type="entry name" value="RBD_domain_sf"/>
</dbReference>
<feature type="compositionally biased region" description="Low complexity" evidence="1">
    <location>
        <begin position="20"/>
        <end position="32"/>
    </location>
</feature>
<dbReference type="Proteomes" id="UP000007797">
    <property type="component" value="Unassembled WGS sequence"/>
</dbReference>
<dbReference type="SUPFAM" id="SSF54928">
    <property type="entry name" value="RNA-binding domain, RBD"/>
    <property type="match status" value="1"/>
</dbReference>
<dbReference type="EMBL" id="GL883017">
    <property type="protein sequence ID" value="EGG18810.1"/>
    <property type="molecule type" value="Genomic_DNA"/>
</dbReference>
<feature type="compositionally biased region" description="Acidic residues" evidence="1">
    <location>
        <begin position="121"/>
        <end position="133"/>
    </location>
</feature>
<gene>
    <name evidence="2" type="ORF">DFA_02549</name>
</gene>
<feature type="region of interest" description="Disordered" evidence="1">
    <location>
        <begin position="109"/>
        <end position="135"/>
    </location>
</feature>
<proteinExistence type="predicted"/>
<organism evidence="2 3">
    <name type="scientific">Cavenderia fasciculata</name>
    <name type="common">Slime mold</name>
    <name type="synonym">Dictyostelium fasciculatum</name>
    <dbReference type="NCBI Taxonomy" id="261658"/>
    <lineage>
        <taxon>Eukaryota</taxon>
        <taxon>Amoebozoa</taxon>
        <taxon>Evosea</taxon>
        <taxon>Eumycetozoa</taxon>
        <taxon>Dictyostelia</taxon>
        <taxon>Acytosteliales</taxon>
        <taxon>Cavenderiaceae</taxon>
        <taxon>Cavenderia</taxon>
    </lineage>
</organism>
<feature type="region of interest" description="Disordered" evidence="1">
    <location>
        <begin position="1"/>
        <end position="32"/>
    </location>
</feature>
<dbReference type="OrthoDB" id="6357136at2759"/>
<name>F4PZP6_CACFS</name>
<dbReference type="GO" id="GO:0003676">
    <property type="term" value="F:nucleic acid binding"/>
    <property type="evidence" value="ECO:0007669"/>
    <property type="project" value="InterPro"/>
</dbReference>
<reference evidence="3" key="1">
    <citation type="journal article" date="2011" name="Genome Res.">
        <title>Phylogeny-wide analysis of social amoeba genomes highlights ancient origins for complex intercellular communication.</title>
        <authorList>
            <person name="Heidel A.J."/>
            <person name="Lawal H.M."/>
            <person name="Felder M."/>
            <person name="Schilde C."/>
            <person name="Helps N.R."/>
            <person name="Tunggal B."/>
            <person name="Rivero F."/>
            <person name="John U."/>
            <person name="Schleicher M."/>
            <person name="Eichinger L."/>
            <person name="Platzer M."/>
            <person name="Noegel A.A."/>
            <person name="Schaap P."/>
            <person name="Gloeckner G."/>
        </authorList>
    </citation>
    <scope>NUCLEOTIDE SEQUENCE [LARGE SCALE GENOMIC DNA]</scope>
    <source>
        <strain evidence="3">SH3</strain>
    </source>
</reference>
<keyword evidence="3" id="KW-1185">Reference proteome</keyword>
<feature type="compositionally biased region" description="Polar residues" evidence="1">
    <location>
        <begin position="1"/>
        <end position="10"/>
    </location>
</feature>
<dbReference type="RefSeq" id="XP_004357272.1">
    <property type="nucleotide sequence ID" value="XM_004357216.1"/>
</dbReference>
<evidence type="ECO:0000313" key="3">
    <source>
        <dbReference type="Proteomes" id="UP000007797"/>
    </source>
</evidence>
<accession>F4PZP6</accession>
<dbReference type="KEGG" id="dfa:DFA_02549"/>
<dbReference type="AlphaFoldDB" id="F4PZP6"/>